<dbReference type="PRINTS" id="PR00059">
    <property type="entry name" value="RIBOSOMALL6"/>
</dbReference>
<dbReference type="OrthoDB" id="540873at2759"/>
<dbReference type="GO" id="GO:0006412">
    <property type="term" value="P:translation"/>
    <property type="evidence" value="ECO:0007669"/>
    <property type="project" value="InterPro"/>
</dbReference>
<dbReference type="InterPro" id="IPR000702">
    <property type="entry name" value="Ribosomal_uL6-like"/>
</dbReference>
<dbReference type="GO" id="GO:0005762">
    <property type="term" value="C:mitochondrial large ribosomal subunit"/>
    <property type="evidence" value="ECO:0007669"/>
    <property type="project" value="TreeGrafter"/>
</dbReference>
<dbReference type="PANTHER" id="PTHR11655:SF14">
    <property type="entry name" value="LARGE RIBOSOMAL SUBUNIT PROTEIN UL6M"/>
    <property type="match status" value="1"/>
</dbReference>
<keyword evidence="2 4" id="KW-0689">Ribosomal protein</keyword>
<protein>
    <recommendedName>
        <fullName evidence="5">Large ribosomal subunit protein uL6 alpha-beta domain-containing protein</fullName>
    </recommendedName>
</protein>
<dbReference type="InterPro" id="IPR020040">
    <property type="entry name" value="Ribosomal_uL6_a/b-dom"/>
</dbReference>
<evidence type="ECO:0000313" key="7">
    <source>
        <dbReference type="Proteomes" id="UP000053257"/>
    </source>
</evidence>
<dbReference type="PROSITE" id="PS00525">
    <property type="entry name" value="RIBOSOMAL_L6_1"/>
    <property type="match status" value="1"/>
</dbReference>
<dbReference type="InterPro" id="IPR036789">
    <property type="entry name" value="Ribosomal_uL6-like_a/b-dom_sf"/>
</dbReference>
<proteinExistence type="inferred from homology"/>
<dbReference type="InterPro" id="IPR002358">
    <property type="entry name" value="Ribosomal_uL6_CS"/>
</dbReference>
<dbReference type="PIRSF" id="PIRSF002162">
    <property type="entry name" value="Ribosomal_L6"/>
    <property type="match status" value="1"/>
</dbReference>
<keyword evidence="7" id="KW-1185">Reference proteome</keyword>
<dbReference type="EMBL" id="KN840545">
    <property type="protein sequence ID" value="KIP05364.1"/>
    <property type="molecule type" value="Genomic_DNA"/>
</dbReference>
<feature type="domain" description="Large ribosomal subunit protein uL6 alpha-beta" evidence="5">
    <location>
        <begin position="117"/>
        <end position="200"/>
    </location>
</feature>
<dbReference type="STRING" id="745531.A0A0C3NK76"/>
<dbReference type="GO" id="GO:0019843">
    <property type="term" value="F:rRNA binding"/>
    <property type="evidence" value="ECO:0007669"/>
    <property type="project" value="InterPro"/>
</dbReference>
<dbReference type="PANTHER" id="PTHR11655">
    <property type="entry name" value="60S/50S RIBOSOMAL PROTEIN L6/L9"/>
    <property type="match status" value="1"/>
</dbReference>
<evidence type="ECO:0000256" key="1">
    <source>
        <dbReference type="ARBA" id="ARBA00009356"/>
    </source>
</evidence>
<comment type="similarity">
    <text evidence="1 4">Belongs to the universal ribosomal protein uL6 family.</text>
</comment>
<dbReference type="SUPFAM" id="SSF56053">
    <property type="entry name" value="Ribosomal protein L6"/>
    <property type="match status" value="2"/>
</dbReference>
<keyword evidence="3 4" id="KW-0687">Ribonucleoprotein</keyword>
<dbReference type="Pfam" id="PF00347">
    <property type="entry name" value="Ribosomal_L6"/>
    <property type="match status" value="1"/>
</dbReference>
<evidence type="ECO:0000256" key="3">
    <source>
        <dbReference type="ARBA" id="ARBA00023274"/>
    </source>
</evidence>
<evidence type="ECO:0000259" key="5">
    <source>
        <dbReference type="Pfam" id="PF00347"/>
    </source>
</evidence>
<dbReference type="AlphaFoldDB" id="A0A0C3NK76"/>
<name>A0A0C3NK76_PHLG1</name>
<evidence type="ECO:0000256" key="4">
    <source>
        <dbReference type="RuleBase" id="RU003869"/>
    </source>
</evidence>
<reference evidence="6 7" key="1">
    <citation type="journal article" date="2014" name="PLoS Genet.">
        <title>Analysis of the Phlebiopsis gigantea genome, transcriptome and secretome provides insight into its pioneer colonization strategies of wood.</title>
        <authorList>
            <person name="Hori C."/>
            <person name="Ishida T."/>
            <person name="Igarashi K."/>
            <person name="Samejima M."/>
            <person name="Suzuki H."/>
            <person name="Master E."/>
            <person name="Ferreira P."/>
            <person name="Ruiz-Duenas F.J."/>
            <person name="Held B."/>
            <person name="Canessa P."/>
            <person name="Larrondo L.F."/>
            <person name="Schmoll M."/>
            <person name="Druzhinina I.S."/>
            <person name="Kubicek C.P."/>
            <person name="Gaskell J.A."/>
            <person name="Kersten P."/>
            <person name="St John F."/>
            <person name="Glasner J."/>
            <person name="Sabat G."/>
            <person name="Splinter BonDurant S."/>
            <person name="Syed K."/>
            <person name="Yadav J."/>
            <person name="Mgbeahuruike A.C."/>
            <person name="Kovalchuk A."/>
            <person name="Asiegbu F.O."/>
            <person name="Lackner G."/>
            <person name="Hoffmeister D."/>
            <person name="Rencoret J."/>
            <person name="Gutierrez A."/>
            <person name="Sun H."/>
            <person name="Lindquist E."/>
            <person name="Barry K."/>
            <person name="Riley R."/>
            <person name="Grigoriev I.V."/>
            <person name="Henrissat B."/>
            <person name="Kues U."/>
            <person name="Berka R.M."/>
            <person name="Martinez A.T."/>
            <person name="Covert S.F."/>
            <person name="Blanchette R.A."/>
            <person name="Cullen D."/>
        </authorList>
    </citation>
    <scope>NUCLEOTIDE SEQUENCE [LARGE SCALE GENOMIC DNA]</scope>
    <source>
        <strain evidence="6 7">11061_1 CR5-6</strain>
    </source>
</reference>
<evidence type="ECO:0000256" key="2">
    <source>
        <dbReference type="ARBA" id="ARBA00022980"/>
    </source>
</evidence>
<dbReference type="HOGENOM" id="CLU_065464_1_0_1"/>
<sequence length="214" mass="23643">MLSRPGFTAALRGFSTTACRSANFISNIGKLPIAIPPTVTLERTPAGATITGPLGTTVVPFPEFVQLDFQEPQTVHVSVEDRFVKRQRSIWGRTRTLLSNAIVGLTEGFTVPMHLVGVGYRAALEDDPMGKRPGWTGQRLNMKLGFSHPVFVPVPDHIKVEIASPTKIMATCTDKQVLGLFTSRVRKWRPPEPYKGKGIIVGDERVKIKKLRKK</sequence>
<evidence type="ECO:0000313" key="6">
    <source>
        <dbReference type="EMBL" id="KIP05364.1"/>
    </source>
</evidence>
<dbReference type="GO" id="GO:0003735">
    <property type="term" value="F:structural constituent of ribosome"/>
    <property type="evidence" value="ECO:0007669"/>
    <property type="project" value="InterPro"/>
</dbReference>
<organism evidence="6 7">
    <name type="scientific">Phlebiopsis gigantea (strain 11061_1 CR5-6)</name>
    <name type="common">White-rot fungus</name>
    <name type="synonym">Peniophora gigantea</name>
    <dbReference type="NCBI Taxonomy" id="745531"/>
    <lineage>
        <taxon>Eukaryota</taxon>
        <taxon>Fungi</taxon>
        <taxon>Dikarya</taxon>
        <taxon>Basidiomycota</taxon>
        <taxon>Agaricomycotina</taxon>
        <taxon>Agaricomycetes</taxon>
        <taxon>Polyporales</taxon>
        <taxon>Phanerochaetaceae</taxon>
        <taxon>Phlebiopsis</taxon>
    </lineage>
</organism>
<dbReference type="Proteomes" id="UP000053257">
    <property type="component" value="Unassembled WGS sequence"/>
</dbReference>
<dbReference type="Gene3D" id="3.90.930.12">
    <property type="entry name" value="Ribosomal protein L6, alpha-beta domain"/>
    <property type="match status" value="2"/>
</dbReference>
<gene>
    <name evidence="6" type="ORF">PHLGIDRAFT_92258</name>
</gene>
<accession>A0A0C3NK76</accession>
<dbReference type="InterPro" id="IPR019906">
    <property type="entry name" value="Ribosomal_uL6_bac-type"/>
</dbReference>